<dbReference type="AlphaFoldDB" id="A0A9X3BTL2"/>
<reference evidence="4" key="2">
    <citation type="journal article" date="2022" name="BMC Genomics">
        <title>Comparative genome analysis of mycobacteria focusing on tRNA and non-coding RNA.</title>
        <authorList>
            <person name="Behra P.R.K."/>
            <person name="Pettersson B.M.F."/>
            <person name="Ramesh M."/>
            <person name="Das S."/>
            <person name="Dasgupta S."/>
            <person name="Kirsebom L.A."/>
        </authorList>
    </citation>
    <scope>NUCLEOTIDE SEQUENCE</scope>
    <source>
        <strain evidence="4">DSM 44838</strain>
    </source>
</reference>
<dbReference type="GO" id="GO:0070402">
    <property type="term" value="F:NADPH binding"/>
    <property type="evidence" value="ECO:0007669"/>
    <property type="project" value="TreeGrafter"/>
</dbReference>
<dbReference type="Gene3D" id="3.90.180.10">
    <property type="entry name" value="Medium-chain alcohol dehydrogenases, catalytic domain"/>
    <property type="match status" value="1"/>
</dbReference>
<sequence>MSGVVRIHRQGGPEVLEYGEETLPSPGAGDVLLVHDHIGVNFVDTMFRDGTFPLRDFPVVLGLEAAGSISSVGVGVDGWRVGDRVAYWTTLGAYAEQRLIAADQLVAIPDDVTTEAATAVLTKGLLSWALTRLVVTVEPGDTVVVGPAAGGVGTILSRWLKAMGANVIATVGSLDKRARVRDAGIDTVLVSPTPGDAADAIVDLVGPRGVDVLFDGVGGAGFARLWPLVTRGGTAVLFGGAAGYPDVDVESMTATGVRFVRPSTGEYVNTPALIEQGSAAVFDALRHGVFGDITATVHPLREVARAHVDLSSRRTTGSVLLTP</sequence>
<evidence type="ECO:0000313" key="4">
    <source>
        <dbReference type="EMBL" id="MCV7421774.1"/>
    </source>
</evidence>
<dbReference type="SUPFAM" id="SSF51735">
    <property type="entry name" value="NAD(P)-binding Rossmann-fold domains"/>
    <property type="match status" value="1"/>
</dbReference>
<dbReference type="GO" id="GO:0003960">
    <property type="term" value="F:quinone reductase (NADPH) activity"/>
    <property type="evidence" value="ECO:0007669"/>
    <property type="project" value="TreeGrafter"/>
</dbReference>
<gene>
    <name evidence="4" type="ORF">H7K45_14595</name>
</gene>
<dbReference type="Gene3D" id="3.40.50.720">
    <property type="entry name" value="NAD(P)-binding Rossmann-like Domain"/>
    <property type="match status" value="1"/>
</dbReference>
<organism evidence="4 5">
    <name type="scientific">Mycobacterium yunnanensis</name>
    <dbReference type="NCBI Taxonomy" id="368477"/>
    <lineage>
        <taxon>Bacteria</taxon>
        <taxon>Bacillati</taxon>
        <taxon>Actinomycetota</taxon>
        <taxon>Actinomycetes</taxon>
        <taxon>Mycobacteriales</taxon>
        <taxon>Mycobacteriaceae</taxon>
        <taxon>Mycobacterium</taxon>
    </lineage>
</organism>
<reference evidence="4" key="1">
    <citation type="submission" date="2020-07" db="EMBL/GenBank/DDBJ databases">
        <authorList>
            <person name="Pettersson B.M.F."/>
            <person name="Behra P.R.K."/>
            <person name="Ramesh M."/>
            <person name="Das S."/>
            <person name="Dasgupta S."/>
            <person name="Kirsebom L.A."/>
        </authorList>
    </citation>
    <scope>NUCLEOTIDE SEQUENCE</scope>
    <source>
        <strain evidence="4">DSM 44838</strain>
    </source>
</reference>
<dbReference type="PANTHER" id="PTHR48106:SF13">
    <property type="entry name" value="QUINONE OXIDOREDUCTASE-RELATED"/>
    <property type="match status" value="1"/>
</dbReference>
<keyword evidence="2" id="KW-0560">Oxidoreductase</keyword>
<protein>
    <submittedName>
        <fullName evidence="4">Zinc-binding dehydrogenase</fullName>
    </submittedName>
</protein>
<name>A0A9X3BTL2_9MYCO</name>
<dbReference type="InterPro" id="IPR011032">
    <property type="entry name" value="GroES-like_sf"/>
</dbReference>
<evidence type="ECO:0000259" key="3">
    <source>
        <dbReference type="SMART" id="SM00829"/>
    </source>
</evidence>
<evidence type="ECO:0000256" key="2">
    <source>
        <dbReference type="ARBA" id="ARBA00023002"/>
    </source>
</evidence>
<dbReference type="GO" id="GO:0035925">
    <property type="term" value="F:mRNA 3'-UTR AU-rich region binding"/>
    <property type="evidence" value="ECO:0007669"/>
    <property type="project" value="TreeGrafter"/>
</dbReference>
<comment type="caution">
    <text evidence="4">The sequence shown here is derived from an EMBL/GenBank/DDBJ whole genome shotgun (WGS) entry which is preliminary data.</text>
</comment>
<dbReference type="InterPro" id="IPR013154">
    <property type="entry name" value="ADH-like_N"/>
</dbReference>
<dbReference type="Pfam" id="PF00107">
    <property type="entry name" value="ADH_zinc_N"/>
    <property type="match status" value="1"/>
</dbReference>
<dbReference type="InterPro" id="IPR020843">
    <property type="entry name" value="ER"/>
</dbReference>
<dbReference type="Proteomes" id="UP001141629">
    <property type="component" value="Unassembled WGS sequence"/>
</dbReference>
<evidence type="ECO:0000256" key="1">
    <source>
        <dbReference type="ARBA" id="ARBA00022857"/>
    </source>
</evidence>
<dbReference type="RefSeq" id="WP_263996524.1">
    <property type="nucleotide sequence ID" value="NZ_JACKVK010000008.1"/>
</dbReference>
<dbReference type="InterPro" id="IPR036291">
    <property type="entry name" value="NAD(P)-bd_dom_sf"/>
</dbReference>
<proteinExistence type="predicted"/>
<dbReference type="PANTHER" id="PTHR48106">
    <property type="entry name" value="QUINONE OXIDOREDUCTASE PIG3-RELATED"/>
    <property type="match status" value="1"/>
</dbReference>
<feature type="domain" description="Enoyl reductase (ER)" evidence="3">
    <location>
        <begin position="11"/>
        <end position="321"/>
    </location>
</feature>
<dbReference type="Pfam" id="PF08240">
    <property type="entry name" value="ADH_N"/>
    <property type="match status" value="1"/>
</dbReference>
<dbReference type="SUPFAM" id="SSF50129">
    <property type="entry name" value="GroES-like"/>
    <property type="match status" value="1"/>
</dbReference>
<dbReference type="SMART" id="SM00829">
    <property type="entry name" value="PKS_ER"/>
    <property type="match status" value="1"/>
</dbReference>
<dbReference type="InterPro" id="IPR013149">
    <property type="entry name" value="ADH-like_C"/>
</dbReference>
<dbReference type="EMBL" id="JACKVK010000008">
    <property type="protein sequence ID" value="MCV7421774.1"/>
    <property type="molecule type" value="Genomic_DNA"/>
</dbReference>
<accession>A0A9X3BTL2</accession>
<dbReference type="GO" id="GO:0005829">
    <property type="term" value="C:cytosol"/>
    <property type="evidence" value="ECO:0007669"/>
    <property type="project" value="TreeGrafter"/>
</dbReference>
<keyword evidence="5" id="KW-1185">Reference proteome</keyword>
<evidence type="ECO:0000313" key="5">
    <source>
        <dbReference type="Proteomes" id="UP001141629"/>
    </source>
</evidence>
<keyword evidence="1" id="KW-0521">NADP</keyword>